<proteinExistence type="predicted"/>
<dbReference type="EMBL" id="SGPL01000054">
    <property type="protein sequence ID" value="THH19120.1"/>
    <property type="molecule type" value="Genomic_DNA"/>
</dbReference>
<dbReference type="Proteomes" id="UP000310158">
    <property type="component" value="Unassembled WGS sequence"/>
</dbReference>
<name>A0A4S4M8D3_9AGAM</name>
<reference evidence="1 2" key="1">
    <citation type="submission" date="2019-02" db="EMBL/GenBank/DDBJ databases">
        <title>Genome sequencing of the rare red list fungi Bondarzewia mesenterica.</title>
        <authorList>
            <person name="Buettner E."/>
            <person name="Kellner H."/>
        </authorList>
    </citation>
    <scope>NUCLEOTIDE SEQUENCE [LARGE SCALE GENOMIC DNA]</scope>
    <source>
        <strain evidence="1 2">DSM 108281</strain>
    </source>
</reference>
<accession>A0A4S4M8D3</accession>
<keyword evidence="2" id="KW-1185">Reference proteome</keyword>
<organism evidence="1 2">
    <name type="scientific">Bondarzewia mesenterica</name>
    <dbReference type="NCBI Taxonomy" id="1095465"/>
    <lineage>
        <taxon>Eukaryota</taxon>
        <taxon>Fungi</taxon>
        <taxon>Dikarya</taxon>
        <taxon>Basidiomycota</taxon>
        <taxon>Agaricomycotina</taxon>
        <taxon>Agaricomycetes</taxon>
        <taxon>Russulales</taxon>
        <taxon>Bondarzewiaceae</taxon>
        <taxon>Bondarzewia</taxon>
    </lineage>
</organism>
<protein>
    <submittedName>
        <fullName evidence="1">Uncharacterized protein</fullName>
    </submittedName>
</protein>
<evidence type="ECO:0000313" key="2">
    <source>
        <dbReference type="Proteomes" id="UP000310158"/>
    </source>
</evidence>
<sequence>MPDQFAASSRAKTDEDGITMPAAYIPEESDDSKQDNHCVYVWAISWTRASPAYVMPCTCTVNNETPVGEHANQRTHQRNSIAIYLIQAAQLNMDDIAREWNSIFDVESPNCHGQRSPPSNNYANLSYLPTGNASITDPSRSPFHLPHLLQEPSIRKNAGRAQITLLKASLTPHSTPRDQKRDCDRCDLEWPPSNPIATLTPVDRTASIKSLDASFFSGRVYMSTHGVLASIAP</sequence>
<comment type="caution">
    <text evidence="1">The sequence shown here is derived from an EMBL/GenBank/DDBJ whole genome shotgun (WGS) entry which is preliminary data.</text>
</comment>
<dbReference type="AlphaFoldDB" id="A0A4S4M8D3"/>
<gene>
    <name evidence="1" type="ORF">EW146_g1968</name>
</gene>
<evidence type="ECO:0000313" key="1">
    <source>
        <dbReference type="EMBL" id="THH19120.1"/>
    </source>
</evidence>